<reference evidence="1" key="1">
    <citation type="submission" date="2021-03" db="EMBL/GenBank/DDBJ databases">
        <title>Evolutionary innovations through gain and loss of genes in the ectomycorrhizal Boletales.</title>
        <authorList>
            <person name="Wu G."/>
            <person name="Miyauchi S."/>
            <person name="Morin E."/>
            <person name="Yang Z.-L."/>
            <person name="Xu J."/>
            <person name="Martin F.M."/>
        </authorList>
    </citation>
    <scope>NUCLEOTIDE SEQUENCE</scope>
    <source>
        <strain evidence="1">BR01</strain>
    </source>
</reference>
<evidence type="ECO:0000313" key="1">
    <source>
        <dbReference type="EMBL" id="KAG6379829.1"/>
    </source>
</evidence>
<dbReference type="OrthoDB" id="1688907at2759"/>
<dbReference type="Proteomes" id="UP000683000">
    <property type="component" value="Unassembled WGS sequence"/>
</dbReference>
<evidence type="ECO:0000313" key="2">
    <source>
        <dbReference type="Proteomes" id="UP000683000"/>
    </source>
</evidence>
<proteinExistence type="predicted"/>
<dbReference type="AlphaFoldDB" id="A0A8I2YXI4"/>
<gene>
    <name evidence="1" type="ORF">JVT61DRAFT_10377</name>
</gene>
<protein>
    <submittedName>
        <fullName evidence="1">Uncharacterized protein</fullName>
    </submittedName>
</protein>
<keyword evidence="2" id="KW-1185">Reference proteome</keyword>
<organism evidence="1 2">
    <name type="scientific">Boletus reticuloceps</name>
    <dbReference type="NCBI Taxonomy" id="495285"/>
    <lineage>
        <taxon>Eukaryota</taxon>
        <taxon>Fungi</taxon>
        <taxon>Dikarya</taxon>
        <taxon>Basidiomycota</taxon>
        <taxon>Agaricomycotina</taxon>
        <taxon>Agaricomycetes</taxon>
        <taxon>Agaricomycetidae</taxon>
        <taxon>Boletales</taxon>
        <taxon>Boletineae</taxon>
        <taxon>Boletaceae</taxon>
        <taxon>Boletoideae</taxon>
        <taxon>Boletus</taxon>
    </lineage>
</organism>
<comment type="caution">
    <text evidence="1">The sequence shown here is derived from an EMBL/GenBank/DDBJ whole genome shotgun (WGS) entry which is preliminary data.</text>
</comment>
<dbReference type="EMBL" id="JAGFBS010000004">
    <property type="protein sequence ID" value="KAG6379829.1"/>
    <property type="molecule type" value="Genomic_DNA"/>
</dbReference>
<sequence length="50" mass="5701">MDLNGLTLDCKVRTLHTIKLGRILYSGHFFTPECLPSLKSIKWNVVVEGR</sequence>
<name>A0A8I2YXI4_9AGAM</name>
<accession>A0A8I2YXI4</accession>